<sequence length="219" mass="23663">MPVNQYEQYLHLPELLRLQHPRAGELGEAVGASETFFIVVHQSAELLLRQLLVDLGAAVRACERGAREWSDTETGLRRAAAVMRMLREHVETLDHLPRAHFLAFREFLGTASAGESVQFAKVFALFGAGGPLGAPAREPGRGSAGGRAVPESVTAGFEEVRRELRRWQEAHITLVERLIGDAKGTGGTDGVSWLRSRLLPVAEADAGDGSSAHPEEGPA</sequence>
<evidence type="ECO:0000313" key="2">
    <source>
        <dbReference type="Proteomes" id="UP001597365"/>
    </source>
</evidence>
<organism evidence="1 2">
    <name type="scientific">Streptomyces desertarenae</name>
    <dbReference type="NCBI Taxonomy" id="2666184"/>
    <lineage>
        <taxon>Bacteria</taxon>
        <taxon>Bacillati</taxon>
        <taxon>Actinomycetota</taxon>
        <taxon>Actinomycetes</taxon>
        <taxon>Kitasatosporales</taxon>
        <taxon>Streptomycetaceae</taxon>
        <taxon>Streptomyces</taxon>
    </lineage>
</organism>
<protein>
    <submittedName>
        <fullName evidence="1">Tryptophan 2,3-dioxygenase family protein</fullName>
    </submittedName>
</protein>
<dbReference type="Proteomes" id="UP001597365">
    <property type="component" value="Unassembled WGS sequence"/>
</dbReference>
<dbReference type="Pfam" id="PF03301">
    <property type="entry name" value="Trp_dioxygenase"/>
    <property type="match status" value="1"/>
</dbReference>
<dbReference type="SUPFAM" id="SSF140959">
    <property type="entry name" value="Indolic compounds 2,3-dioxygenase-like"/>
    <property type="match status" value="1"/>
</dbReference>
<dbReference type="InterPro" id="IPR004981">
    <property type="entry name" value="Trp_2_3_dOase"/>
</dbReference>
<dbReference type="Gene3D" id="1.20.58.480">
    <property type="match status" value="2"/>
</dbReference>
<keyword evidence="2" id="KW-1185">Reference proteome</keyword>
<comment type="caution">
    <text evidence="1">The sequence shown here is derived from an EMBL/GenBank/DDBJ whole genome shotgun (WGS) entry which is preliminary data.</text>
</comment>
<dbReference type="EMBL" id="JBHUFU010000009">
    <property type="protein sequence ID" value="MFD1831351.1"/>
    <property type="molecule type" value="Genomic_DNA"/>
</dbReference>
<dbReference type="PANTHER" id="PTHR10138">
    <property type="entry name" value="TRYPTOPHAN 2,3-DIOXYGENASE"/>
    <property type="match status" value="1"/>
</dbReference>
<dbReference type="RefSeq" id="WP_380901179.1">
    <property type="nucleotide sequence ID" value="NZ_JBHUFU010000009.1"/>
</dbReference>
<name>A0ABW4PPJ7_9ACTN</name>
<reference evidence="2" key="1">
    <citation type="journal article" date="2019" name="Int. J. Syst. Evol. Microbiol.">
        <title>The Global Catalogue of Microorganisms (GCM) 10K type strain sequencing project: providing services to taxonomists for standard genome sequencing and annotation.</title>
        <authorList>
            <consortium name="The Broad Institute Genomics Platform"/>
            <consortium name="The Broad Institute Genome Sequencing Center for Infectious Disease"/>
            <person name="Wu L."/>
            <person name="Ma J."/>
        </authorList>
    </citation>
    <scope>NUCLEOTIDE SEQUENCE [LARGE SCALE GENOMIC DNA]</scope>
    <source>
        <strain evidence="2">CGMCC 4.7455</strain>
    </source>
</reference>
<gene>
    <name evidence="1" type="ORF">ACFSJS_17035</name>
</gene>
<proteinExistence type="predicted"/>
<evidence type="ECO:0000313" key="1">
    <source>
        <dbReference type="EMBL" id="MFD1831351.1"/>
    </source>
</evidence>
<accession>A0ABW4PPJ7</accession>
<dbReference type="InterPro" id="IPR037217">
    <property type="entry name" value="Trp/Indoleamine_2_3_dOase-like"/>
</dbReference>
<dbReference type="PANTHER" id="PTHR10138:SF0">
    <property type="entry name" value="TRYPTOPHAN 2,3-DIOXYGENASE"/>
    <property type="match status" value="1"/>
</dbReference>